<proteinExistence type="predicted"/>
<accession>A0A899NE04</accession>
<dbReference type="EMBL" id="MT813046">
    <property type="protein sequence ID" value="QSM62375.1"/>
    <property type="molecule type" value="Genomic_DNA"/>
</dbReference>
<keyword evidence="2" id="KW-0614">Plasmid</keyword>
<sequence length="73" mass="8190">MGHLNQILSAIGKTPEGHATLGYFLLGLMSVIFGWALFQFNSENDIPKRYRVMLSLSLCAIWLSIAIEIIDHL</sequence>
<protein>
    <submittedName>
        <fullName evidence="2">Uncharacterized protein</fullName>
    </submittedName>
</protein>
<feature type="transmembrane region" description="Helical" evidence="1">
    <location>
        <begin position="50"/>
        <end position="70"/>
    </location>
</feature>
<keyword evidence="1" id="KW-0812">Transmembrane</keyword>
<dbReference type="AlphaFoldDB" id="A0A899NE04"/>
<gene>
    <name evidence="2" type="ORF">EKPLLCFL_00140</name>
</gene>
<organism evidence="2">
    <name type="scientific">Providencia stuartii</name>
    <dbReference type="NCBI Taxonomy" id="588"/>
    <lineage>
        <taxon>Bacteria</taxon>
        <taxon>Pseudomonadati</taxon>
        <taxon>Pseudomonadota</taxon>
        <taxon>Gammaproteobacteria</taxon>
        <taxon>Enterobacterales</taxon>
        <taxon>Morganellaceae</taxon>
        <taxon>Providencia</taxon>
    </lineage>
</organism>
<evidence type="ECO:0000256" key="1">
    <source>
        <dbReference type="SAM" id="Phobius"/>
    </source>
</evidence>
<keyword evidence="1" id="KW-1133">Transmembrane helix</keyword>
<feature type="transmembrane region" description="Helical" evidence="1">
    <location>
        <begin position="20"/>
        <end position="38"/>
    </location>
</feature>
<name>A0A899NE04_PROST</name>
<reference evidence="2" key="1">
    <citation type="submission" date="2020-07" db="EMBL/GenBank/DDBJ databases">
        <title>Persistence and transmission of plasmid-borne blaNDM genes carried by diverse species of Enterobacterium in a Chinese goose farm.</title>
        <authorList>
            <person name="Fang L.-X."/>
            <person name="Cen D.-J."/>
        </authorList>
    </citation>
    <scope>NUCLEOTIDE SEQUENCE</scope>
    <source>
        <strain evidence="2">M2</strain>
        <plasmid evidence="2">pM2-1</plasmid>
    </source>
</reference>
<evidence type="ECO:0000313" key="2">
    <source>
        <dbReference type="EMBL" id="QSM62375.1"/>
    </source>
</evidence>
<keyword evidence="1" id="KW-0472">Membrane</keyword>
<geneLocation type="plasmid" evidence="2">
    <name>pM2-1</name>
</geneLocation>
<dbReference type="RefSeq" id="WP_042847145.1">
    <property type="nucleotide sequence ID" value="NZ_CP095444.1"/>
</dbReference>